<protein>
    <recommendedName>
        <fullName evidence="3">Transmembrane protein</fullName>
    </recommendedName>
</protein>
<dbReference type="KEGG" id="ptm:GSPATT00017220001"/>
<dbReference type="Proteomes" id="UP000000600">
    <property type="component" value="Unassembled WGS sequence"/>
</dbReference>
<proteinExistence type="predicted"/>
<name>A0DIJ6_PARTE</name>
<sequence>MMYTFLILQFTFQKSKYLMLESFSLHQFILVNLIKIHYIKVIKSLYSILLRQKRCWYNQNGLRYHLRIESQERKIMNVQQFGGTHQQHLLNYAMMEISFLEMDAIYAAIVVKVNAQLVQFEFVLYVLLVIKALMEDIKNNTFNHFLLFKKNDINSNARYNHFIKTIRTIIIQTEQIQKWLCKMNG</sequence>
<gene>
    <name evidence="1" type="ORF">GSPATT00017220001</name>
</gene>
<evidence type="ECO:0000313" key="1">
    <source>
        <dbReference type="EMBL" id="CAK82863.1"/>
    </source>
</evidence>
<dbReference type="GeneID" id="5036055"/>
<dbReference type="HOGENOM" id="CLU_1463960_0_0_1"/>
<dbReference type="InParanoid" id="A0DIJ6"/>
<keyword evidence="2" id="KW-1185">Reference proteome</keyword>
<dbReference type="AlphaFoldDB" id="A0DIJ6"/>
<dbReference type="RefSeq" id="XP_001450260.1">
    <property type="nucleotide sequence ID" value="XM_001450223.1"/>
</dbReference>
<evidence type="ECO:0000313" key="2">
    <source>
        <dbReference type="Proteomes" id="UP000000600"/>
    </source>
</evidence>
<evidence type="ECO:0008006" key="3">
    <source>
        <dbReference type="Google" id="ProtNLM"/>
    </source>
</evidence>
<accession>A0DIJ6</accession>
<organism evidence="1 2">
    <name type="scientific">Paramecium tetraurelia</name>
    <dbReference type="NCBI Taxonomy" id="5888"/>
    <lineage>
        <taxon>Eukaryota</taxon>
        <taxon>Sar</taxon>
        <taxon>Alveolata</taxon>
        <taxon>Ciliophora</taxon>
        <taxon>Intramacronucleata</taxon>
        <taxon>Oligohymenophorea</taxon>
        <taxon>Peniculida</taxon>
        <taxon>Parameciidae</taxon>
        <taxon>Paramecium</taxon>
    </lineage>
</organism>
<reference evidence="1 2" key="1">
    <citation type="journal article" date="2006" name="Nature">
        <title>Global trends of whole-genome duplications revealed by the ciliate Paramecium tetraurelia.</title>
        <authorList>
            <consortium name="Genoscope"/>
            <person name="Aury J.-M."/>
            <person name="Jaillon O."/>
            <person name="Duret L."/>
            <person name="Noel B."/>
            <person name="Jubin C."/>
            <person name="Porcel B.M."/>
            <person name="Segurens B."/>
            <person name="Daubin V."/>
            <person name="Anthouard V."/>
            <person name="Aiach N."/>
            <person name="Arnaiz O."/>
            <person name="Billaut A."/>
            <person name="Beisson J."/>
            <person name="Blanc I."/>
            <person name="Bouhouche K."/>
            <person name="Camara F."/>
            <person name="Duharcourt S."/>
            <person name="Guigo R."/>
            <person name="Gogendeau D."/>
            <person name="Katinka M."/>
            <person name="Keller A.-M."/>
            <person name="Kissmehl R."/>
            <person name="Klotz C."/>
            <person name="Koll F."/>
            <person name="Le Moue A."/>
            <person name="Lepere C."/>
            <person name="Malinsky S."/>
            <person name="Nowacki M."/>
            <person name="Nowak J.K."/>
            <person name="Plattner H."/>
            <person name="Poulain J."/>
            <person name="Ruiz F."/>
            <person name="Serrano V."/>
            <person name="Zagulski M."/>
            <person name="Dessen P."/>
            <person name="Betermier M."/>
            <person name="Weissenbach J."/>
            <person name="Scarpelli C."/>
            <person name="Schachter V."/>
            <person name="Sperling L."/>
            <person name="Meyer E."/>
            <person name="Cohen J."/>
            <person name="Wincker P."/>
        </authorList>
    </citation>
    <scope>NUCLEOTIDE SEQUENCE [LARGE SCALE GENOMIC DNA]</scope>
    <source>
        <strain evidence="1 2">Stock d4-2</strain>
    </source>
</reference>
<dbReference type="EMBL" id="CT868452">
    <property type="protein sequence ID" value="CAK82863.1"/>
    <property type="molecule type" value="Genomic_DNA"/>
</dbReference>